<accession>A0A512ILA4</accession>
<dbReference type="AlphaFoldDB" id="A0A512ILA4"/>
<gene>
    <name evidence="1" type="ORF">MHA02_08980</name>
</gene>
<keyword evidence="2" id="KW-1185">Reference proteome</keyword>
<dbReference type="Proteomes" id="UP000321258">
    <property type="component" value="Unassembled WGS sequence"/>
</dbReference>
<dbReference type="EMBL" id="BJZT01000007">
    <property type="protein sequence ID" value="GEO98510.1"/>
    <property type="molecule type" value="Genomic_DNA"/>
</dbReference>
<name>A0A512ILA4_9HYPH</name>
<reference evidence="1 2" key="1">
    <citation type="submission" date="2019-07" db="EMBL/GenBank/DDBJ databases">
        <title>Whole genome shotgun sequence of Methylobacterium haplocladii NBRC 107714.</title>
        <authorList>
            <person name="Hosoyama A."/>
            <person name="Uohara A."/>
            <person name="Ohji S."/>
            <person name="Ichikawa N."/>
        </authorList>
    </citation>
    <scope>NUCLEOTIDE SEQUENCE [LARGE SCALE GENOMIC DNA]</scope>
    <source>
        <strain evidence="1 2">NBRC 107714</strain>
    </source>
</reference>
<comment type="caution">
    <text evidence="1">The sequence shown here is derived from an EMBL/GenBank/DDBJ whole genome shotgun (WGS) entry which is preliminary data.</text>
</comment>
<proteinExistence type="predicted"/>
<evidence type="ECO:0000313" key="2">
    <source>
        <dbReference type="Proteomes" id="UP000321258"/>
    </source>
</evidence>
<protein>
    <submittedName>
        <fullName evidence="1">Uncharacterized protein</fullName>
    </submittedName>
</protein>
<organism evidence="1 2">
    <name type="scientific">Methylobacterium haplocladii</name>
    <dbReference type="NCBI Taxonomy" id="1176176"/>
    <lineage>
        <taxon>Bacteria</taxon>
        <taxon>Pseudomonadati</taxon>
        <taxon>Pseudomonadota</taxon>
        <taxon>Alphaproteobacteria</taxon>
        <taxon>Hyphomicrobiales</taxon>
        <taxon>Methylobacteriaceae</taxon>
        <taxon>Methylobacterium</taxon>
    </lineage>
</organism>
<evidence type="ECO:0000313" key="1">
    <source>
        <dbReference type="EMBL" id="GEO98510.1"/>
    </source>
</evidence>
<sequence>MQKSRREIASVIQRLVVVLLCLAPVAGEAAPRSRIVKDDAAAKIVVYDSLCDEDNALECLIAEIGCAAPGDFFATVHNLDAKQAAAVFAKANGKGSVAAGGASFGLQVSKVALSDYTFNWDVTAVALEKGGEVWKAIWGASEVQLQAGPKTVRLQRSDVGEAGYREVVQTCLAGQ</sequence>